<dbReference type="InterPro" id="IPR013088">
    <property type="entry name" value="Znf_NHR/GATA"/>
</dbReference>
<dbReference type="Pfam" id="PF00104">
    <property type="entry name" value="Hormone_recep"/>
    <property type="match status" value="1"/>
</dbReference>
<gene>
    <name evidence="14" type="ORF">NMOB1V02_LOCUS8477</name>
</gene>
<evidence type="ECO:0000256" key="6">
    <source>
        <dbReference type="ARBA" id="ARBA00023125"/>
    </source>
</evidence>
<dbReference type="Gene3D" id="1.10.565.10">
    <property type="entry name" value="Retinoid X Receptor"/>
    <property type="match status" value="2"/>
</dbReference>
<evidence type="ECO:0008006" key="16">
    <source>
        <dbReference type="Google" id="ProtNLM"/>
    </source>
</evidence>
<evidence type="ECO:0000256" key="8">
    <source>
        <dbReference type="ARBA" id="ARBA00023170"/>
    </source>
</evidence>
<dbReference type="Pfam" id="PF00105">
    <property type="entry name" value="zf-C4"/>
    <property type="match status" value="1"/>
</dbReference>
<feature type="region of interest" description="Disordered" evidence="10">
    <location>
        <begin position="188"/>
        <end position="209"/>
    </location>
</feature>
<feature type="compositionally biased region" description="Pro residues" evidence="10">
    <location>
        <begin position="258"/>
        <end position="267"/>
    </location>
</feature>
<evidence type="ECO:0000259" key="12">
    <source>
        <dbReference type="PROSITE" id="PS51030"/>
    </source>
</evidence>
<evidence type="ECO:0000259" key="13">
    <source>
        <dbReference type="PROSITE" id="PS51843"/>
    </source>
</evidence>
<accession>A0A7R9GFS0</accession>
<keyword evidence="3" id="KW-0863">Zinc-finger</keyword>
<keyword evidence="6" id="KW-0238">DNA-binding</keyword>
<evidence type="ECO:0000256" key="7">
    <source>
        <dbReference type="ARBA" id="ARBA00023163"/>
    </source>
</evidence>
<evidence type="ECO:0000313" key="15">
    <source>
        <dbReference type="Proteomes" id="UP000678499"/>
    </source>
</evidence>
<keyword evidence="4" id="KW-0862">Zinc</keyword>
<feature type="compositionally biased region" description="Basic residues" evidence="10">
    <location>
        <begin position="130"/>
        <end position="157"/>
    </location>
</feature>
<evidence type="ECO:0000256" key="9">
    <source>
        <dbReference type="ARBA" id="ARBA00023242"/>
    </source>
</evidence>
<sequence>MVSSLLLLSTGRILLDIPCKVCKDHSSGKHYGIFACDGCAGFFKRSIRRNRQYICKAKDEGKCLVDKTHRNQCRACRLVKCIEAGMNREAVQHERGPRNSTIRRQMSMLMKEGLEMSAPYGIPNPSMVGHHPHHQQQHHHHHHQLHHQNNHQHHHFGPHAPPPQTQASHLGYAFPRFPSLGCPRFDMSPVAPSAPPQAPPPPPPSGLTNVATVVTTTQGQPASHGLLAAAAAGVTSTPFVYPHIPKYPSPAIKVEQSSPPPPPPQQQPPLIQGLLQDVELICESAARLLFLNVQWAKNLPAFTGLPARDQQMHVDQTEFACLKAIVLFKTAFSSGDASVELQGLKEPGTVAVLQDQAQLTLCRYIAAAYPNQPFRFGKLLLLLPTLRTVSSHTISKLFFQKTIGATPIEKV</sequence>
<feature type="region of interest" description="Disordered" evidence="10">
    <location>
        <begin position="250"/>
        <end position="269"/>
    </location>
</feature>
<feature type="domain" description="NR LBD" evidence="13">
    <location>
        <begin position="1"/>
        <end position="411"/>
    </location>
</feature>
<dbReference type="SUPFAM" id="SSF48508">
    <property type="entry name" value="Nuclear receptor ligand-binding domain"/>
    <property type="match status" value="1"/>
</dbReference>
<feature type="compositionally biased region" description="Pro residues" evidence="10">
    <location>
        <begin position="192"/>
        <end position="205"/>
    </location>
</feature>
<keyword evidence="11" id="KW-0732">Signal</keyword>
<keyword evidence="7" id="KW-0804">Transcription</keyword>
<dbReference type="GO" id="GO:0008270">
    <property type="term" value="F:zinc ion binding"/>
    <property type="evidence" value="ECO:0007669"/>
    <property type="project" value="UniProtKB-KW"/>
</dbReference>
<dbReference type="GO" id="GO:0043565">
    <property type="term" value="F:sequence-specific DNA binding"/>
    <property type="evidence" value="ECO:0007669"/>
    <property type="project" value="InterPro"/>
</dbReference>
<dbReference type="Proteomes" id="UP000678499">
    <property type="component" value="Unassembled WGS sequence"/>
</dbReference>
<evidence type="ECO:0000313" key="14">
    <source>
        <dbReference type="EMBL" id="CAD7280820.1"/>
    </source>
</evidence>
<dbReference type="OrthoDB" id="10045640at2759"/>
<dbReference type="EMBL" id="CAJPEX010002421">
    <property type="protein sequence ID" value="CAG0920972.1"/>
    <property type="molecule type" value="Genomic_DNA"/>
</dbReference>
<dbReference type="PANTHER" id="PTHR24083">
    <property type="entry name" value="NUCLEAR HORMONE RECEPTOR"/>
    <property type="match status" value="1"/>
</dbReference>
<dbReference type="InterPro" id="IPR050274">
    <property type="entry name" value="Nuclear_hormone_rcpt_NR2"/>
</dbReference>
<dbReference type="EMBL" id="OA884458">
    <property type="protein sequence ID" value="CAD7280820.1"/>
    <property type="molecule type" value="Genomic_DNA"/>
</dbReference>
<proteinExistence type="predicted"/>
<reference evidence="14" key="1">
    <citation type="submission" date="2020-11" db="EMBL/GenBank/DDBJ databases">
        <authorList>
            <person name="Tran Van P."/>
        </authorList>
    </citation>
    <scope>NUCLEOTIDE SEQUENCE</scope>
</reference>
<feature type="domain" description="Nuclear receptor" evidence="12">
    <location>
        <begin position="16"/>
        <end position="93"/>
    </location>
</feature>
<feature type="non-terminal residue" evidence="14">
    <location>
        <position position="1"/>
    </location>
</feature>
<keyword evidence="8" id="KW-0675">Receptor</keyword>
<dbReference type="AlphaFoldDB" id="A0A7R9GFS0"/>
<evidence type="ECO:0000256" key="2">
    <source>
        <dbReference type="ARBA" id="ARBA00022723"/>
    </source>
</evidence>
<dbReference type="PRINTS" id="PR00398">
    <property type="entry name" value="STRDHORMONER"/>
</dbReference>
<dbReference type="InterPro" id="IPR035500">
    <property type="entry name" value="NHR-like_dom_sf"/>
</dbReference>
<evidence type="ECO:0000256" key="10">
    <source>
        <dbReference type="SAM" id="MobiDB-lite"/>
    </source>
</evidence>
<organism evidence="14">
    <name type="scientific">Notodromas monacha</name>
    <dbReference type="NCBI Taxonomy" id="399045"/>
    <lineage>
        <taxon>Eukaryota</taxon>
        <taxon>Metazoa</taxon>
        <taxon>Ecdysozoa</taxon>
        <taxon>Arthropoda</taxon>
        <taxon>Crustacea</taxon>
        <taxon>Oligostraca</taxon>
        <taxon>Ostracoda</taxon>
        <taxon>Podocopa</taxon>
        <taxon>Podocopida</taxon>
        <taxon>Cypridocopina</taxon>
        <taxon>Cypridoidea</taxon>
        <taxon>Cyprididae</taxon>
        <taxon>Notodromas</taxon>
    </lineage>
</organism>
<feature type="chain" id="PRO_5036210714" description="Nuclear receptor subfamily 2 group E member 1" evidence="11">
    <location>
        <begin position="16"/>
        <end position="411"/>
    </location>
</feature>
<dbReference type="GO" id="GO:0003700">
    <property type="term" value="F:DNA-binding transcription factor activity"/>
    <property type="evidence" value="ECO:0007669"/>
    <property type="project" value="InterPro"/>
</dbReference>
<dbReference type="InterPro" id="IPR001723">
    <property type="entry name" value="Nuclear_hrmn_rcpt"/>
</dbReference>
<keyword evidence="5" id="KW-0805">Transcription regulation</keyword>
<keyword evidence="2" id="KW-0479">Metal-binding</keyword>
<evidence type="ECO:0000256" key="5">
    <source>
        <dbReference type="ARBA" id="ARBA00023015"/>
    </source>
</evidence>
<keyword evidence="9" id="KW-0539">Nucleus</keyword>
<feature type="region of interest" description="Disordered" evidence="10">
    <location>
        <begin position="117"/>
        <end position="170"/>
    </location>
</feature>
<dbReference type="SUPFAM" id="SSF57716">
    <property type="entry name" value="Glucocorticoid receptor-like (DNA-binding domain)"/>
    <property type="match status" value="1"/>
</dbReference>
<dbReference type="FunFam" id="3.30.50.10:FF:000019">
    <property type="entry name" value="Nuclear receptor subfamily 2 group E member"/>
    <property type="match status" value="1"/>
</dbReference>
<dbReference type="PROSITE" id="PS51030">
    <property type="entry name" value="NUCLEAR_REC_DBD_2"/>
    <property type="match status" value="1"/>
</dbReference>
<dbReference type="GO" id="GO:0005634">
    <property type="term" value="C:nucleus"/>
    <property type="evidence" value="ECO:0007669"/>
    <property type="project" value="UniProtKB-SubCell"/>
</dbReference>
<dbReference type="SMART" id="SM00399">
    <property type="entry name" value="ZnF_C4"/>
    <property type="match status" value="1"/>
</dbReference>
<dbReference type="GO" id="GO:0006357">
    <property type="term" value="P:regulation of transcription by RNA polymerase II"/>
    <property type="evidence" value="ECO:0007669"/>
    <property type="project" value="UniProtKB-ARBA"/>
</dbReference>
<dbReference type="PRINTS" id="PR00047">
    <property type="entry name" value="STROIDFINGER"/>
</dbReference>
<dbReference type="PROSITE" id="PS00031">
    <property type="entry name" value="NUCLEAR_REC_DBD_1"/>
    <property type="match status" value="1"/>
</dbReference>
<evidence type="ECO:0000256" key="4">
    <source>
        <dbReference type="ARBA" id="ARBA00022833"/>
    </source>
</evidence>
<dbReference type="GO" id="GO:0032502">
    <property type="term" value="P:developmental process"/>
    <property type="evidence" value="ECO:0007669"/>
    <property type="project" value="UniProtKB-ARBA"/>
</dbReference>
<evidence type="ECO:0000256" key="3">
    <source>
        <dbReference type="ARBA" id="ARBA00022771"/>
    </source>
</evidence>
<dbReference type="InterPro" id="IPR000536">
    <property type="entry name" value="Nucl_hrmn_rcpt_lig-bd"/>
</dbReference>
<comment type="subcellular location">
    <subcellularLocation>
        <location evidence="1">Nucleus</location>
    </subcellularLocation>
</comment>
<feature type="signal peptide" evidence="11">
    <location>
        <begin position="1"/>
        <end position="15"/>
    </location>
</feature>
<dbReference type="InterPro" id="IPR001628">
    <property type="entry name" value="Znf_hrmn_rcpt"/>
</dbReference>
<dbReference type="Gene3D" id="3.30.50.10">
    <property type="entry name" value="Erythroid Transcription Factor GATA-1, subunit A"/>
    <property type="match status" value="1"/>
</dbReference>
<evidence type="ECO:0000256" key="11">
    <source>
        <dbReference type="SAM" id="SignalP"/>
    </source>
</evidence>
<name>A0A7R9GFS0_9CRUS</name>
<protein>
    <recommendedName>
        <fullName evidence="16">Nuclear receptor subfamily 2 group E member 1</fullName>
    </recommendedName>
</protein>
<dbReference type="PROSITE" id="PS51843">
    <property type="entry name" value="NR_LBD"/>
    <property type="match status" value="1"/>
</dbReference>
<evidence type="ECO:0000256" key="1">
    <source>
        <dbReference type="ARBA" id="ARBA00004123"/>
    </source>
</evidence>
<keyword evidence="15" id="KW-1185">Reference proteome</keyword>